<dbReference type="AlphaFoldDB" id="A0AA39XHK1"/>
<feature type="region of interest" description="Disordered" evidence="1">
    <location>
        <begin position="139"/>
        <end position="177"/>
    </location>
</feature>
<feature type="compositionally biased region" description="Pro residues" evidence="1">
    <location>
        <begin position="157"/>
        <end position="167"/>
    </location>
</feature>
<organism evidence="2 3">
    <name type="scientific">Immersiella caudata</name>
    <dbReference type="NCBI Taxonomy" id="314043"/>
    <lineage>
        <taxon>Eukaryota</taxon>
        <taxon>Fungi</taxon>
        <taxon>Dikarya</taxon>
        <taxon>Ascomycota</taxon>
        <taxon>Pezizomycotina</taxon>
        <taxon>Sordariomycetes</taxon>
        <taxon>Sordariomycetidae</taxon>
        <taxon>Sordariales</taxon>
        <taxon>Lasiosphaeriaceae</taxon>
        <taxon>Immersiella</taxon>
    </lineage>
</organism>
<gene>
    <name evidence="2" type="ORF">B0T14DRAFT_561058</name>
</gene>
<keyword evidence="3" id="KW-1185">Reference proteome</keyword>
<evidence type="ECO:0000313" key="3">
    <source>
        <dbReference type="Proteomes" id="UP001175000"/>
    </source>
</evidence>
<dbReference type="Proteomes" id="UP001175000">
    <property type="component" value="Unassembled WGS sequence"/>
</dbReference>
<accession>A0AA39XHK1</accession>
<dbReference type="EMBL" id="JAULSU010000001">
    <property type="protein sequence ID" value="KAK0633462.1"/>
    <property type="molecule type" value="Genomic_DNA"/>
</dbReference>
<proteinExistence type="predicted"/>
<comment type="caution">
    <text evidence="2">The sequence shown here is derived from an EMBL/GenBank/DDBJ whole genome shotgun (WGS) entry which is preliminary data.</text>
</comment>
<protein>
    <submittedName>
        <fullName evidence="2">Uncharacterized protein</fullName>
    </submittedName>
</protein>
<sequence length="217" mass="24344">MPSIRKEKGKRGAGGVLAGGVEKRRMGPKPKPLSERVQSWTFDKPKTRLERSYTRERKIEVLMYLVKHNIPFDTSYRKVARKRIGQYNEEAEFSEVGPDGRTVSYRSPTYKEASEFWKIPVATISNWWEHRDKILEGTGIELPKKPVAAPGGGGGGPPKPPKPAEPPLDPEEVKSLKEEQKEWLAMRGFGPISGSPLPTIWLLMWPAMALVDVLSVA</sequence>
<reference evidence="2" key="1">
    <citation type="submission" date="2023-06" db="EMBL/GenBank/DDBJ databases">
        <title>Genome-scale phylogeny and comparative genomics of the fungal order Sordariales.</title>
        <authorList>
            <consortium name="Lawrence Berkeley National Laboratory"/>
            <person name="Hensen N."/>
            <person name="Bonometti L."/>
            <person name="Westerberg I."/>
            <person name="Brannstrom I.O."/>
            <person name="Guillou S."/>
            <person name="Cros-Aarteil S."/>
            <person name="Calhoun S."/>
            <person name="Haridas S."/>
            <person name="Kuo A."/>
            <person name="Mondo S."/>
            <person name="Pangilinan J."/>
            <person name="Riley R."/>
            <person name="Labutti K."/>
            <person name="Andreopoulos B."/>
            <person name="Lipzen A."/>
            <person name="Chen C."/>
            <person name="Yanf M."/>
            <person name="Daum C."/>
            <person name="Ng V."/>
            <person name="Clum A."/>
            <person name="Steindorff A."/>
            <person name="Ohm R."/>
            <person name="Martin F."/>
            <person name="Silar P."/>
            <person name="Natvig D."/>
            <person name="Lalanne C."/>
            <person name="Gautier V."/>
            <person name="Ament-Velasquez S.L."/>
            <person name="Kruys A."/>
            <person name="Hutchinson M.I."/>
            <person name="Powell A.J."/>
            <person name="Barry K."/>
            <person name="Miller A.N."/>
            <person name="Grigoriev I.V."/>
            <person name="Debuchy R."/>
            <person name="Gladieux P."/>
            <person name="Thoren M.H."/>
            <person name="Johannesson H."/>
        </authorList>
    </citation>
    <scope>NUCLEOTIDE SEQUENCE</scope>
    <source>
        <strain evidence="2">CBS 606.72</strain>
    </source>
</reference>
<feature type="region of interest" description="Disordered" evidence="1">
    <location>
        <begin position="1"/>
        <end position="37"/>
    </location>
</feature>
<evidence type="ECO:0000313" key="2">
    <source>
        <dbReference type="EMBL" id="KAK0633462.1"/>
    </source>
</evidence>
<name>A0AA39XHK1_9PEZI</name>
<evidence type="ECO:0000256" key="1">
    <source>
        <dbReference type="SAM" id="MobiDB-lite"/>
    </source>
</evidence>